<dbReference type="InterPro" id="IPR026112">
    <property type="entry name" value="AMN"/>
</dbReference>
<feature type="signal peptide" evidence="12">
    <location>
        <begin position="1"/>
        <end position="19"/>
    </location>
</feature>
<keyword evidence="8 11" id="KW-1133">Transmembrane helix</keyword>
<protein>
    <recommendedName>
        <fullName evidence="2">Protein amnionless</fullName>
    </recommendedName>
</protein>
<feature type="chain" id="PRO_5044297692" description="Protein amnionless" evidence="12">
    <location>
        <begin position="20"/>
        <end position="473"/>
    </location>
</feature>
<dbReference type="STRING" id="8005.ENSEEEP00000048515"/>
<comment type="subcellular location">
    <subcellularLocation>
        <location evidence="1">Cell membrane</location>
        <topology evidence="1">Single-pass type I membrane protein</topology>
    </subcellularLocation>
</comment>
<evidence type="ECO:0000256" key="4">
    <source>
        <dbReference type="ARBA" id="ARBA00022475"/>
    </source>
</evidence>
<reference evidence="14" key="1">
    <citation type="journal article" date="2014" name="Science">
        <title>Nonhuman genetics. Genomic basis for the convergent evolution of electric organs.</title>
        <authorList>
            <person name="Gallant J.R."/>
            <person name="Traeger L.L."/>
            <person name="Volkening J.D."/>
            <person name="Moffett H."/>
            <person name="Chen P.H."/>
            <person name="Novina C.D."/>
            <person name="Phillips G.N.Jr."/>
            <person name="Anand R."/>
            <person name="Wells G.B."/>
            <person name="Pinch M."/>
            <person name="Guth R."/>
            <person name="Unguez G.A."/>
            <person name="Albert J.S."/>
            <person name="Zakon H.H."/>
            <person name="Samanta M.P."/>
            <person name="Sussman M.R."/>
        </authorList>
    </citation>
    <scope>NUCLEOTIDE SEQUENCE [LARGE SCALE GENOMIC DNA]</scope>
</reference>
<keyword evidence="14" id="KW-1185">Reference proteome</keyword>
<evidence type="ECO:0000256" key="5">
    <source>
        <dbReference type="ARBA" id="ARBA00022692"/>
    </source>
</evidence>
<evidence type="ECO:0000256" key="1">
    <source>
        <dbReference type="ARBA" id="ARBA00004251"/>
    </source>
</evidence>
<keyword evidence="6 12" id="KW-0732">Signal</keyword>
<name>A0A4W4HAI3_ELEEL</name>
<dbReference type="GeneTree" id="ENSGT00390000007463"/>
<sequence>MAITEDVFLFLCILSSACALYKQWVSDTNFENATNWDKDLVPCGSDQVEFPEQTKVAVYVGAAHALSGMILPMDGEFILASRAGFSITEGHDPACGEGVITQFKDHNSLKWFDPALWKAAASLDDLHRGSYLFFVHEESVPCQHDDAVFRDASSFRVDISANGGSVLVKSVSILGQTFSNNFDFSHYMASSLGKLQFHGSSSLRVDGSACNDPTGCPCGNSANRDWICANIECSQLDCKKPLHPVGHCCDVCGAIVTIQFSANFNLESYRQHMQNLFLSLPNYRSLQMALSKVSKTHRLLGVIPYETTHEIQVVLQDQNAGPASGMLAEALAREVLKDASAHGSELGIDRAEFHASSGASSSDVSAAIAGNVAAGVLGTLAVLAFIVLMVVLHRRGRLSMPHLPSLRRRRKDGEIGEPGGPIDHGFDNPMFEKTNMIPDVPGLYGVESLNTITLTQSGVHFINPVYDETDFSA</sequence>
<dbReference type="AlphaFoldDB" id="A0A4W4HAI3"/>
<dbReference type="PANTHER" id="PTHR14995:SF2">
    <property type="entry name" value="PROTEIN AMNIONLESS"/>
    <property type="match status" value="1"/>
</dbReference>
<feature type="region of interest" description="Disordered" evidence="10">
    <location>
        <begin position="409"/>
        <end position="428"/>
    </location>
</feature>
<keyword evidence="7" id="KW-0653">Protein transport</keyword>
<dbReference type="GO" id="GO:0015031">
    <property type="term" value="P:protein transport"/>
    <property type="evidence" value="ECO:0007669"/>
    <property type="project" value="UniProtKB-KW"/>
</dbReference>
<keyword evidence="4" id="KW-1003">Cell membrane</keyword>
<evidence type="ECO:0000256" key="7">
    <source>
        <dbReference type="ARBA" id="ARBA00022927"/>
    </source>
</evidence>
<dbReference type="Ensembl" id="ENSEEET00000049045.2">
    <property type="protein sequence ID" value="ENSEEEP00000048515.2"/>
    <property type="gene ID" value="ENSEEEG00000022830.2"/>
</dbReference>
<reference evidence="13" key="3">
    <citation type="submission" date="2020-05" db="EMBL/GenBank/DDBJ databases">
        <title>Electrophorus electricus (electric eel) genome, fEleEle1, primary haplotype.</title>
        <authorList>
            <person name="Myers G."/>
            <person name="Meyer A."/>
            <person name="Fedrigo O."/>
            <person name="Formenti G."/>
            <person name="Rhie A."/>
            <person name="Tracey A."/>
            <person name="Sims Y."/>
            <person name="Jarvis E.D."/>
        </authorList>
    </citation>
    <scope>NUCLEOTIDE SEQUENCE [LARGE SCALE GENOMIC DNA]</scope>
</reference>
<reference evidence="13" key="4">
    <citation type="submission" date="2025-08" db="UniProtKB">
        <authorList>
            <consortium name="Ensembl"/>
        </authorList>
    </citation>
    <scope>IDENTIFICATION</scope>
</reference>
<proteinExistence type="predicted"/>
<gene>
    <name evidence="13" type="primary">AMN</name>
</gene>
<evidence type="ECO:0000313" key="13">
    <source>
        <dbReference type="Ensembl" id="ENSEEEP00000048515.2"/>
    </source>
</evidence>
<evidence type="ECO:0000256" key="10">
    <source>
        <dbReference type="SAM" id="MobiDB-lite"/>
    </source>
</evidence>
<dbReference type="PANTHER" id="PTHR14995">
    <property type="entry name" value="AMNIONLESS"/>
    <property type="match status" value="1"/>
</dbReference>
<keyword evidence="5 11" id="KW-0812">Transmembrane</keyword>
<reference evidence="13" key="5">
    <citation type="submission" date="2025-09" db="UniProtKB">
        <authorList>
            <consortium name="Ensembl"/>
        </authorList>
    </citation>
    <scope>IDENTIFICATION</scope>
</reference>
<evidence type="ECO:0000313" key="14">
    <source>
        <dbReference type="Proteomes" id="UP000314983"/>
    </source>
</evidence>
<dbReference type="GO" id="GO:0016324">
    <property type="term" value="C:apical plasma membrane"/>
    <property type="evidence" value="ECO:0007669"/>
    <property type="project" value="TreeGrafter"/>
</dbReference>
<organism evidence="13 14">
    <name type="scientific">Electrophorus electricus</name>
    <name type="common">Electric eel</name>
    <name type="synonym">Gymnotus electricus</name>
    <dbReference type="NCBI Taxonomy" id="8005"/>
    <lineage>
        <taxon>Eukaryota</taxon>
        <taxon>Metazoa</taxon>
        <taxon>Chordata</taxon>
        <taxon>Craniata</taxon>
        <taxon>Vertebrata</taxon>
        <taxon>Euteleostomi</taxon>
        <taxon>Actinopterygii</taxon>
        <taxon>Neopterygii</taxon>
        <taxon>Teleostei</taxon>
        <taxon>Ostariophysi</taxon>
        <taxon>Gymnotiformes</taxon>
        <taxon>Gymnotoidei</taxon>
        <taxon>Gymnotidae</taxon>
        <taxon>Electrophorus</taxon>
    </lineage>
</organism>
<dbReference type="Proteomes" id="UP000314983">
    <property type="component" value="Chromosome 1"/>
</dbReference>
<accession>A0A4W4HAI3</accession>
<evidence type="ECO:0000256" key="6">
    <source>
        <dbReference type="ARBA" id="ARBA00022729"/>
    </source>
</evidence>
<evidence type="ECO:0000256" key="11">
    <source>
        <dbReference type="SAM" id="Phobius"/>
    </source>
</evidence>
<evidence type="ECO:0000256" key="12">
    <source>
        <dbReference type="SAM" id="SignalP"/>
    </source>
</evidence>
<evidence type="ECO:0000256" key="2">
    <source>
        <dbReference type="ARBA" id="ARBA00021200"/>
    </source>
</evidence>
<dbReference type="GO" id="GO:0030139">
    <property type="term" value="C:endocytic vesicle"/>
    <property type="evidence" value="ECO:0007669"/>
    <property type="project" value="TreeGrafter"/>
</dbReference>
<reference evidence="14" key="2">
    <citation type="journal article" date="2017" name="Sci. Adv.">
        <title>A tail of two voltages: Proteomic comparison of the three electric organs of the electric eel.</title>
        <authorList>
            <person name="Traeger L.L."/>
            <person name="Sabat G."/>
            <person name="Barrett-Wilt G.A."/>
            <person name="Wells G.B."/>
            <person name="Sussman M.R."/>
        </authorList>
    </citation>
    <scope>NUCLEOTIDE SEQUENCE [LARGE SCALE GENOMIC DNA]</scope>
</reference>
<keyword evidence="9 11" id="KW-0472">Membrane</keyword>
<evidence type="ECO:0000256" key="9">
    <source>
        <dbReference type="ARBA" id="ARBA00023136"/>
    </source>
</evidence>
<evidence type="ECO:0000256" key="3">
    <source>
        <dbReference type="ARBA" id="ARBA00022448"/>
    </source>
</evidence>
<dbReference type="OMA" id="NALYKQW"/>
<keyword evidence="3" id="KW-0813">Transport</keyword>
<feature type="transmembrane region" description="Helical" evidence="11">
    <location>
        <begin position="372"/>
        <end position="392"/>
    </location>
</feature>
<dbReference type="GO" id="GO:0006898">
    <property type="term" value="P:receptor-mediated endocytosis"/>
    <property type="evidence" value="ECO:0007669"/>
    <property type="project" value="TreeGrafter"/>
</dbReference>
<dbReference type="Pfam" id="PF14828">
    <property type="entry name" value="Amnionless"/>
    <property type="match status" value="1"/>
</dbReference>
<evidence type="ECO:0000256" key="8">
    <source>
        <dbReference type="ARBA" id="ARBA00022989"/>
    </source>
</evidence>